<keyword evidence="1" id="KW-0251">Elongation factor</keyword>
<reference evidence="1 2" key="1">
    <citation type="submission" date="2023-07" db="EMBL/GenBank/DDBJ databases">
        <title>Genomic Encyclopedia of Type Strains, Phase IV (KMG-IV): sequencing the most valuable type-strain genomes for metagenomic binning, comparative biology and taxonomic classification.</title>
        <authorList>
            <person name="Goeker M."/>
        </authorList>
    </citation>
    <scope>NUCLEOTIDE SEQUENCE [LARGE SCALE GENOMIC DNA]</scope>
    <source>
        <strain evidence="1 2">DSM 19922</strain>
    </source>
</reference>
<name>A0ABU0MPM1_9PROT</name>
<accession>A0ABU0MPM1</accession>
<evidence type="ECO:0000313" key="2">
    <source>
        <dbReference type="Proteomes" id="UP001244552"/>
    </source>
</evidence>
<dbReference type="EMBL" id="JAUSVU010000017">
    <property type="protein sequence ID" value="MDQ0535417.1"/>
    <property type="molecule type" value="Genomic_DNA"/>
</dbReference>
<keyword evidence="1" id="KW-0648">Protein biosynthesis</keyword>
<sequence>MRPDSLENLHDGARLYAFCDPCGRSVTLDVPDLIERLGGGFPVTALRGRLTCKECGRRGIFRRSGGGASTY</sequence>
<gene>
    <name evidence="1" type="ORF">QO018_004295</name>
</gene>
<dbReference type="GO" id="GO:0003746">
    <property type="term" value="F:translation elongation factor activity"/>
    <property type="evidence" value="ECO:0007669"/>
    <property type="project" value="UniProtKB-KW"/>
</dbReference>
<comment type="caution">
    <text evidence="1">The sequence shown here is derived from an EMBL/GenBank/DDBJ whole genome shotgun (WGS) entry which is preliminary data.</text>
</comment>
<keyword evidence="2" id="KW-1185">Reference proteome</keyword>
<organism evidence="1 2">
    <name type="scientific">Azospirillum picis</name>
    <dbReference type="NCBI Taxonomy" id="488438"/>
    <lineage>
        <taxon>Bacteria</taxon>
        <taxon>Pseudomonadati</taxon>
        <taxon>Pseudomonadota</taxon>
        <taxon>Alphaproteobacteria</taxon>
        <taxon>Rhodospirillales</taxon>
        <taxon>Azospirillaceae</taxon>
        <taxon>Azospirillum</taxon>
    </lineage>
</organism>
<dbReference type="Proteomes" id="UP001244552">
    <property type="component" value="Unassembled WGS sequence"/>
</dbReference>
<evidence type="ECO:0000313" key="1">
    <source>
        <dbReference type="EMBL" id="MDQ0535417.1"/>
    </source>
</evidence>
<proteinExistence type="predicted"/>
<dbReference type="RefSeq" id="WP_209985991.1">
    <property type="nucleotide sequence ID" value="NZ_JAGINO010000017.1"/>
</dbReference>
<protein>
    <submittedName>
        <fullName evidence="1">Transcription elongation factor Elf1</fullName>
    </submittedName>
</protein>